<protein>
    <submittedName>
        <fullName evidence="1">Uncharacterized protein</fullName>
    </submittedName>
</protein>
<dbReference type="AlphaFoldDB" id="X1K2Z6"/>
<feature type="non-terminal residue" evidence="1">
    <location>
        <position position="66"/>
    </location>
</feature>
<accession>X1K2Z6</accession>
<proteinExistence type="predicted"/>
<comment type="caution">
    <text evidence="1">The sequence shown here is derived from an EMBL/GenBank/DDBJ whole genome shotgun (WGS) entry which is preliminary data.</text>
</comment>
<name>X1K2Z6_9ZZZZ</name>
<organism evidence="1">
    <name type="scientific">marine sediment metagenome</name>
    <dbReference type="NCBI Taxonomy" id="412755"/>
    <lineage>
        <taxon>unclassified sequences</taxon>
        <taxon>metagenomes</taxon>
        <taxon>ecological metagenomes</taxon>
    </lineage>
</organism>
<gene>
    <name evidence="1" type="ORF">S03H2_57880</name>
</gene>
<dbReference type="EMBL" id="BARU01037114">
    <property type="protein sequence ID" value="GAH84659.1"/>
    <property type="molecule type" value="Genomic_DNA"/>
</dbReference>
<evidence type="ECO:0000313" key="1">
    <source>
        <dbReference type="EMBL" id="GAH84659.1"/>
    </source>
</evidence>
<sequence>MATEPDESYEKRELIKHLIASIPCAICQHYYEPDDIHIVDHRDEIWVMAVECNHCGSQGLVFAVIK</sequence>
<reference evidence="1" key="1">
    <citation type="journal article" date="2014" name="Front. Microbiol.">
        <title>High frequency of phylogenetically diverse reductive dehalogenase-homologous genes in deep subseafloor sedimentary metagenomes.</title>
        <authorList>
            <person name="Kawai M."/>
            <person name="Futagami T."/>
            <person name="Toyoda A."/>
            <person name="Takaki Y."/>
            <person name="Nishi S."/>
            <person name="Hori S."/>
            <person name="Arai W."/>
            <person name="Tsubouchi T."/>
            <person name="Morono Y."/>
            <person name="Uchiyama I."/>
            <person name="Ito T."/>
            <person name="Fujiyama A."/>
            <person name="Inagaki F."/>
            <person name="Takami H."/>
        </authorList>
    </citation>
    <scope>NUCLEOTIDE SEQUENCE</scope>
    <source>
        <strain evidence="1">Expedition CK06-06</strain>
    </source>
</reference>